<evidence type="ECO:0000313" key="2">
    <source>
        <dbReference type="Proteomes" id="UP000054928"/>
    </source>
</evidence>
<dbReference type="Proteomes" id="UP000054928">
    <property type="component" value="Unassembled WGS sequence"/>
</dbReference>
<keyword evidence="2" id="KW-1185">Reference proteome</keyword>
<proteinExistence type="predicted"/>
<evidence type="ECO:0000313" key="1">
    <source>
        <dbReference type="EMBL" id="CEG37561.1"/>
    </source>
</evidence>
<reference evidence="2" key="1">
    <citation type="submission" date="2014-09" db="EMBL/GenBank/DDBJ databases">
        <authorList>
            <person name="Sharma Rahul"/>
            <person name="Thines Marco"/>
        </authorList>
    </citation>
    <scope>NUCLEOTIDE SEQUENCE [LARGE SCALE GENOMIC DNA]</scope>
</reference>
<sequence>MVVSHGEYQSGTPYEAHDTLRTEITHACTGKSCPPSQASALLACLPVPAEC</sequence>
<protein>
    <submittedName>
        <fullName evidence="1">Uncharacterized protein</fullName>
    </submittedName>
</protein>
<accession>A0A0P1AB93</accession>
<name>A0A0P1AB93_PLAHL</name>
<dbReference type="GeneID" id="36400396"/>
<dbReference type="AlphaFoldDB" id="A0A0P1AB93"/>
<organism evidence="1 2">
    <name type="scientific">Plasmopara halstedii</name>
    <name type="common">Downy mildew of sunflower</name>
    <dbReference type="NCBI Taxonomy" id="4781"/>
    <lineage>
        <taxon>Eukaryota</taxon>
        <taxon>Sar</taxon>
        <taxon>Stramenopiles</taxon>
        <taxon>Oomycota</taxon>
        <taxon>Peronosporomycetes</taxon>
        <taxon>Peronosporales</taxon>
        <taxon>Peronosporaceae</taxon>
        <taxon>Plasmopara</taxon>
    </lineage>
</organism>
<dbReference type="EMBL" id="CCYD01000288">
    <property type="protein sequence ID" value="CEG37561.1"/>
    <property type="molecule type" value="Genomic_DNA"/>
</dbReference>
<dbReference type="RefSeq" id="XP_024573930.1">
    <property type="nucleotide sequence ID" value="XM_024722899.1"/>
</dbReference>